<accession>A0A4Q0XVJ4</accession>
<organism evidence="1 2">
    <name type="scientific">Halarcobacter anaerophilus</name>
    <dbReference type="NCBI Taxonomy" id="877500"/>
    <lineage>
        <taxon>Bacteria</taxon>
        <taxon>Pseudomonadati</taxon>
        <taxon>Campylobacterota</taxon>
        <taxon>Epsilonproteobacteria</taxon>
        <taxon>Campylobacterales</taxon>
        <taxon>Arcobacteraceae</taxon>
        <taxon>Halarcobacter</taxon>
    </lineage>
</organism>
<dbReference type="Proteomes" id="UP000290191">
    <property type="component" value="Unassembled WGS sequence"/>
</dbReference>
<protein>
    <submittedName>
        <fullName evidence="1">Uncharacterized protein</fullName>
    </submittedName>
</protein>
<reference evidence="1 2" key="1">
    <citation type="submission" date="2017-10" db="EMBL/GenBank/DDBJ databases">
        <title>Genomics of the genus Arcobacter.</title>
        <authorList>
            <person name="Perez-Cataluna A."/>
            <person name="Figueras M.J."/>
        </authorList>
    </citation>
    <scope>NUCLEOTIDE SEQUENCE [LARGE SCALE GENOMIC DNA]</scope>
    <source>
        <strain evidence="1 2">DSM 24636</strain>
    </source>
</reference>
<sequence>MSIKIRRKNENKTPKLGDLKMLKDSILKKTEGIKQTKSIDLISWSASSWQLDLYMRMFRNRMPMPNPVEILDVCANQACLQIFYKKSQDFEHKKKKEFFSHFLGL</sequence>
<gene>
    <name evidence="1" type="ORF">CRV06_13115</name>
</gene>
<dbReference type="EMBL" id="PDKO01000014">
    <property type="protein sequence ID" value="RXJ61526.1"/>
    <property type="molecule type" value="Genomic_DNA"/>
</dbReference>
<proteinExistence type="predicted"/>
<evidence type="ECO:0000313" key="1">
    <source>
        <dbReference type="EMBL" id="RXJ61526.1"/>
    </source>
</evidence>
<name>A0A4Q0XVJ4_9BACT</name>
<comment type="caution">
    <text evidence="1">The sequence shown here is derived from an EMBL/GenBank/DDBJ whole genome shotgun (WGS) entry which is preliminary data.</text>
</comment>
<dbReference type="RefSeq" id="WP_129082832.1">
    <property type="nucleotide sequence ID" value="NZ_CP041070.1"/>
</dbReference>
<dbReference type="STRING" id="877500.GCA_000935065_03186"/>
<evidence type="ECO:0000313" key="2">
    <source>
        <dbReference type="Proteomes" id="UP000290191"/>
    </source>
</evidence>
<dbReference type="AlphaFoldDB" id="A0A4Q0XVJ4"/>
<keyword evidence="2" id="KW-1185">Reference proteome</keyword>